<gene>
    <name evidence="5" type="primary">LOC107957275</name>
</gene>
<organism evidence="4 5">
    <name type="scientific">Gossypium hirsutum</name>
    <name type="common">Upland cotton</name>
    <name type="synonym">Gossypium mexicanum</name>
    <dbReference type="NCBI Taxonomy" id="3635"/>
    <lineage>
        <taxon>Eukaryota</taxon>
        <taxon>Viridiplantae</taxon>
        <taxon>Streptophyta</taxon>
        <taxon>Embryophyta</taxon>
        <taxon>Tracheophyta</taxon>
        <taxon>Spermatophyta</taxon>
        <taxon>Magnoliopsida</taxon>
        <taxon>eudicotyledons</taxon>
        <taxon>Gunneridae</taxon>
        <taxon>Pentapetalae</taxon>
        <taxon>rosids</taxon>
        <taxon>malvids</taxon>
        <taxon>Malvales</taxon>
        <taxon>Malvaceae</taxon>
        <taxon>Malvoideae</taxon>
        <taxon>Gossypium</taxon>
    </lineage>
</organism>
<dbReference type="PANTHER" id="PTHR15503">
    <property type="entry name" value="LDOC1 RELATED"/>
    <property type="match status" value="1"/>
</dbReference>
<dbReference type="InterPro" id="IPR021109">
    <property type="entry name" value="Peptidase_aspartic_dom_sf"/>
</dbReference>
<evidence type="ECO:0000256" key="1">
    <source>
        <dbReference type="SAM" id="MobiDB-lite"/>
    </source>
</evidence>
<dbReference type="CDD" id="cd00303">
    <property type="entry name" value="retropepsin_like"/>
    <property type="match status" value="1"/>
</dbReference>
<dbReference type="Proteomes" id="UP000818029">
    <property type="component" value="Chromosome A11"/>
</dbReference>
<dbReference type="AlphaFoldDB" id="A0A1U8PAM4"/>
<dbReference type="Gene3D" id="2.40.70.10">
    <property type="entry name" value="Acid Proteases"/>
    <property type="match status" value="1"/>
</dbReference>
<evidence type="ECO:0000313" key="4">
    <source>
        <dbReference type="Proteomes" id="UP000818029"/>
    </source>
</evidence>
<dbReference type="KEGG" id="ghi:107957275"/>
<feature type="compositionally biased region" description="Basic and acidic residues" evidence="1">
    <location>
        <begin position="95"/>
        <end position="108"/>
    </location>
</feature>
<keyword evidence="4" id="KW-1185">Reference proteome</keyword>
<dbReference type="Pfam" id="PF03732">
    <property type="entry name" value="Retrotrans_gag"/>
    <property type="match status" value="1"/>
</dbReference>
<evidence type="ECO:0000259" key="3">
    <source>
        <dbReference type="Pfam" id="PF03732"/>
    </source>
</evidence>
<name>A0A1U8PAM4_GOSHI</name>
<dbReference type="CDD" id="cd01647">
    <property type="entry name" value="RT_LTR"/>
    <property type="match status" value="1"/>
</dbReference>
<evidence type="ECO:0008006" key="6">
    <source>
        <dbReference type="Google" id="ProtNLM"/>
    </source>
</evidence>
<dbReference type="InterPro" id="IPR005162">
    <property type="entry name" value="Retrotrans_gag_dom"/>
</dbReference>
<proteinExistence type="predicted"/>
<evidence type="ECO:0000259" key="2">
    <source>
        <dbReference type="Pfam" id="PF00078"/>
    </source>
</evidence>
<dbReference type="GeneID" id="107957275"/>
<dbReference type="Pfam" id="PF00078">
    <property type="entry name" value="RVT_1"/>
    <property type="match status" value="1"/>
</dbReference>
<dbReference type="Gene3D" id="3.30.70.270">
    <property type="match status" value="1"/>
</dbReference>
<dbReference type="InterPro" id="IPR043502">
    <property type="entry name" value="DNA/RNA_pol_sf"/>
</dbReference>
<reference evidence="5" key="2">
    <citation type="submission" date="2025-08" db="UniProtKB">
        <authorList>
            <consortium name="RefSeq"/>
        </authorList>
    </citation>
    <scope>IDENTIFICATION</scope>
</reference>
<accession>A0A1U8PAM4</accession>
<dbReference type="PANTHER" id="PTHR15503:SF45">
    <property type="entry name" value="RNA-DIRECTED DNA POLYMERASE HOMOLOG"/>
    <property type="match status" value="1"/>
</dbReference>
<reference evidence="4" key="1">
    <citation type="journal article" date="2020" name="Nat. Genet.">
        <title>Genomic diversifications of five Gossypium allopolyploid species and their impact on cotton improvement.</title>
        <authorList>
            <person name="Chen Z.J."/>
            <person name="Sreedasyam A."/>
            <person name="Ando A."/>
            <person name="Song Q."/>
            <person name="De Santiago L.M."/>
            <person name="Hulse-Kemp A.M."/>
            <person name="Ding M."/>
            <person name="Ye W."/>
            <person name="Kirkbride R.C."/>
            <person name="Jenkins J."/>
            <person name="Plott C."/>
            <person name="Lovell J."/>
            <person name="Lin Y.M."/>
            <person name="Vaughn R."/>
            <person name="Liu B."/>
            <person name="Simpson S."/>
            <person name="Scheffler B.E."/>
            <person name="Wen L."/>
            <person name="Saski C.A."/>
            <person name="Grover C.E."/>
            <person name="Hu G."/>
            <person name="Conover J.L."/>
            <person name="Carlson J.W."/>
            <person name="Shu S."/>
            <person name="Boston L.B."/>
            <person name="Williams M."/>
            <person name="Peterson D.G."/>
            <person name="McGee K."/>
            <person name="Jones D.C."/>
            <person name="Wendel J.F."/>
            <person name="Stelly D.M."/>
            <person name="Grimwood J."/>
            <person name="Schmutz J."/>
        </authorList>
    </citation>
    <scope>NUCLEOTIDE SEQUENCE [LARGE SCALE GENOMIC DNA]</scope>
    <source>
        <strain evidence="4">cv. TM-1</strain>
    </source>
</reference>
<dbReference type="InterPro" id="IPR032567">
    <property type="entry name" value="RTL1-rel"/>
</dbReference>
<feature type="region of interest" description="Disordered" evidence="1">
    <location>
        <begin position="95"/>
        <end position="130"/>
    </location>
</feature>
<dbReference type="STRING" id="3635.A0A1U8PAM4"/>
<sequence length="458" mass="52160">MSFQNKYVGSSYIDTRRREFLNLTQGDHSVAKYEADFLRLSRYAQGMVATEYERCVHFEDGLRDNFRVLIALQRAREFFVLVDKAKIAEEVKRVERQNRDRGKAKSDIEPSNTGVRPRKKARSDGPVRVGPTVAPAGVTISQFCNRRHLGKCWRTTGACLRYGSSKHRVKDCPLRTNQIQALATETAQPPRRASSRGVGPTEARQPTLVYATCRCEDGDTSNIITDIASTHSYIASAVSETLGLPFESTSSEIIVVSPLGQSVGINKLYRDISLEVQGTIFLVDLMKLPFGEFDLIWGIQTVRDFPNVFPEELPGLPLNREVEFGIELFPGTTPVSIAPYRMALKELTKLKAQIQELLDRGLTNASAAFMNLMNRVFQPYLDQFVMVFIDDILVYYKFEDEHDEHLKMVLQIFREKQLYAKFTKYELWLREVTFLGHVVSAKGIRVDPRKIEAVLDWE</sequence>
<feature type="domain" description="Reverse transcriptase" evidence="2">
    <location>
        <begin position="356"/>
        <end position="438"/>
    </location>
</feature>
<dbReference type="SUPFAM" id="SSF56672">
    <property type="entry name" value="DNA/RNA polymerases"/>
    <property type="match status" value="1"/>
</dbReference>
<dbReference type="PaxDb" id="3635-A0A1U8PAM4"/>
<dbReference type="InterPro" id="IPR000477">
    <property type="entry name" value="RT_dom"/>
</dbReference>
<dbReference type="RefSeq" id="XP_016748256.1">
    <property type="nucleotide sequence ID" value="XM_016892767.1"/>
</dbReference>
<protein>
    <recommendedName>
        <fullName evidence="6">RNA-directed DNA polymerase homolog</fullName>
    </recommendedName>
</protein>
<dbReference type="Pfam" id="PF08284">
    <property type="entry name" value="RVP_2"/>
    <property type="match status" value="1"/>
</dbReference>
<feature type="domain" description="Retrotransposon gag" evidence="3">
    <location>
        <begin position="2"/>
        <end position="64"/>
    </location>
</feature>
<dbReference type="InterPro" id="IPR043128">
    <property type="entry name" value="Rev_trsase/Diguanyl_cyclase"/>
</dbReference>
<evidence type="ECO:0000313" key="5">
    <source>
        <dbReference type="RefSeq" id="XP_016748256.1"/>
    </source>
</evidence>